<name>A0A1B0AUM7_9MUSC</name>
<feature type="signal peptide" evidence="1">
    <location>
        <begin position="1"/>
        <end position="23"/>
    </location>
</feature>
<keyword evidence="1" id="KW-0732">Signal</keyword>
<dbReference type="VEuPathDB" id="VectorBase:GPPI009273"/>
<accession>A0A1B0AUM7</accession>
<dbReference type="AlphaFoldDB" id="A0A1B0AUM7"/>
<feature type="chain" id="PRO_5008404167" evidence="1">
    <location>
        <begin position="24"/>
        <end position="97"/>
    </location>
</feature>
<evidence type="ECO:0000313" key="2">
    <source>
        <dbReference type="EnsemblMetazoa" id="GPPI009273-PA"/>
    </source>
</evidence>
<protein>
    <submittedName>
        <fullName evidence="2">Uncharacterized protein</fullName>
    </submittedName>
</protein>
<proteinExistence type="predicted"/>
<dbReference type="EMBL" id="JXJN01003681">
    <property type="status" value="NOT_ANNOTATED_CDS"/>
    <property type="molecule type" value="Genomic_DNA"/>
</dbReference>
<reference evidence="2" key="2">
    <citation type="submission" date="2020-05" db="UniProtKB">
        <authorList>
            <consortium name="EnsemblMetazoa"/>
        </authorList>
    </citation>
    <scope>IDENTIFICATION</scope>
    <source>
        <strain evidence="2">IAEA</strain>
    </source>
</reference>
<dbReference type="EnsemblMetazoa" id="GPPI009273-RA">
    <property type="protein sequence ID" value="GPPI009273-PA"/>
    <property type="gene ID" value="GPPI009273"/>
</dbReference>
<evidence type="ECO:0000256" key="1">
    <source>
        <dbReference type="SAM" id="SignalP"/>
    </source>
</evidence>
<dbReference type="Proteomes" id="UP000092460">
    <property type="component" value="Unassembled WGS sequence"/>
</dbReference>
<keyword evidence="3" id="KW-1185">Reference proteome</keyword>
<organism evidence="2 3">
    <name type="scientific">Glossina palpalis gambiensis</name>
    <dbReference type="NCBI Taxonomy" id="67801"/>
    <lineage>
        <taxon>Eukaryota</taxon>
        <taxon>Metazoa</taxon>
        <taxon>Ecdysozoa</taxon>
        <taxon>Arthropoda</taxon>
        <taxon>Hexapoda</taxon>
        <taxon>Insecta</taxon>
        <taxon>Pterygota</taxon>
        <taxon>Neoptera</taxon>
        <taxon>Endopterygota</taxon>
        <taxon>Diptera</taxon>
        <taxon>Brachycera</taxon>
        <taxon>Muscomorpha</taxon>
        <taxon>Hippoboscoidea</taxon>
        <taxon>Glossinidae</taxon>
        <taxon>Glossina</taxon>
    </lineage>
</organism>
<evidence type="ECO:0000313" key="3">
    <source>
        <dbReference type="Proteomes" id="UP000092460"/>
    </source>
</evidence>
<reference evidence="3" key="1">
    <citation type="submission" date="2015-01" db="EMBL/GenBank/DDBJ databases">
        <authorList>
            <person name="Aksoy S."/>
            <person name="Warren W."/>
            <person name="Wilson R.K."/>
        </authorList>
    </citation>
    <scope>NUCLEOTIDE SEQUENCE [LARGE SCALE GENOMIC DNA]</scope>
    <source>
        <strain evidence="3">IAEA</strain>
    </source>
</reference>
<sequence>MIAFMKFIFALCAIICCLQLVEMARIRRDENPAEGESGKVDFSEFANKIMDEFKKTLNNEDLQNFFKNAQANIQEVTKSVSESVSNALNNMKKETST</sequence>